<dbReference type="AlphaFoldDB" id="A0A150H9S5"/>
<dbReference type="STRING" id="36807.Mlaev_02437"/>
<dbReference type="RefSeq" id="WP_061683584.1">
    <property type="nucleotide sequence ID" value="NZ_LRAD01000053.1"/>
</dbReference>
<gene>
    <name evidence="2" type="ORF">Mlaev_02437</name>
</gene>
<name>A0A150H9S5_9MICO</name>
<dbReference type="EMBL" id="LRAD01000053">
    <property type="protein sequence ID" value="KXZ58734.1"/>
    <property type="molecule type" value="Genomic_DNA"/>
</dbReference>
<reference evidence="2 3" key="1">
    <citation type="submission" date="2016-01" db="EMBL/GenBank/DDBJ databases">
        <title>Draft genome sequences of Microbacterium laevaniformans LCDC 91-0039 and the type strain of Microbacterium hominis LCDC 84-209.</title>
        <authorList>
            <person name="Bernier A.-M."/>
            <person name="Bernard K."/>
        </authorList>
    </citation>
    <scope>NUCLEOTIDE SEQUENCE [LARGE SCALE GENOMIC DNA]</scope>
    <source>
        <strain evidence="2 3">LCDC 91-0039</strain>
    </source>
</reference>
<dbReference type="PATRIC" id="fig|36807.3.peg.2480"/>
<evidence type="ECO:0000313" key="3">
    <source>
        <dbReference type="Proteomes" id="UP000075357"/>
    </source>
</evidence>
<accession>A0A150H9S5</accession>
<comment type="caution">
    <text evidence="2">The sequence shown here is derived from an EMBL/GenBank/DDBJ whole genome shotgun (WGS) entry which is preliminary data.</text>
</comment>
<organism evidence="2 3">
    <name type="scientific">Microbacterium laevaniformans</name>
    <dbReference type="NCBI Taxonomy" id="36807"/>
    <lineage>
        <taxon>Bacteria</taxon>
        <taxon>Bacillati</taxon>
        <taxon>Actinomycetota</taxon>
        <taxon>Actinomycetes</taxon>
        <taxon>Micrococcales</taxon>
        <taxon>Microbacteriaceae</taxon>
        <taxon>Microbacterium</taxon>
    </lineage>
</organism>
<evidence type="ECO:0000313" key="2">
    <source>
        <dbReference type="EMBL" id="KXZ58734.1"/>
    </source>
</evidence>
<protein>
    <submittedName>
        <fullName evidence="2">RES domain protein</fullName>
    </submittedName>
</protein>
<dbReference type="InterPro" id="IPR014914">
    <property type="entry name" value="RES_dom"/>
</dbReference>
<proteinExistence type="predicted"/>
<feature type="domain" description="RES" evidence="1">
    <location>
        <begin position="22"/>
        <end position="157"/>
    </location>
</feature>
<dbReference type="Pfam" id="PF08808">
    <property type="entry name" value="RES"/>
    <property type="match status" value="1"/>
</dbReference>
<evidence type="ECO:0000259" key="1">
    <source>
        <dbReference type="Pfam" id="PF08808"/>
    </source>
</evidence>
<keyword evidence="3" id="KW-1185">Reference proteome</keyword>
<dbReference type="Proteomes" id="UP000075357">
    <property type="component" value="Unassembled WGS sequence"/>
</dbReference>
<sequence>MLLHRVFLHDPAAAPGKSGHATYLHKPQGAGRWDNPTLYDAWYLSPAAEGAVGETLGNLATWSADMLEHPSGLRRALATFSVDDDLSIFDFDDATNLQHLGMRPSQVVIRNKAFTQSKAAALFAETHHDGRRRWAGVSWWSYHRPSWRNVMLWATPAEPAPLTLQSVQPLTLSSIAVIEAARALSKPLP</sequence>